<dbReference type="Pfam" id="PF13532">
    <property type="entry name" value="2OG-FeII_Oxy_2"/>
    <property type="match status" value="1"/>
</dbReference>
<dbReference type="PANTHER" id="PTHR31212:SF4">
    <property type="entry name" value="ALPHA-KETOGLUTARATE-DEPENDENT DIOXYGENASE ALKB HOMOLOG 3"/>
    <property type="match status" value="1"/>
</dbReference>
<dbReference type="InterPro" id="IPR005123">
    <property type="entry name" value="Oxoglu/Fe-dep_dioxygenase_dom"/>
</dbReference>
<dbReference type="InterPro" id="IPR037151">
    <property type="entry name" value="AlkB-like_sf"/>
</dbReference>
<feature type="region of interest" description="Disordered" evidence="2">
    <location>
        <begin position="187"/>
        <end position="206"/>
    </location>
</feature>
<keyword evidence="4" id="KW-1185">Reference proteome</keyword>
<feature type="region of interest" description="Disordered" evidence="2">
    <location>
        <begin position="535"/>
        <end position="554"/>
    </location>
</feature>
<feature type="compositionally biased region" description="Low complexity" evidence="2">
    <location>
        <begin position="268"/>
        <end position="344"/>
    </location>
</feature>
<evidence type="ECO:0000313" key="5">
    <source>
        <dbReference type="WBParaSite" id="maker-uti_cns_0002263-snap-gene-0.3-mRNA-1"/>
    </source>
</evidence>
<proteinExistence type="predicted"/>
<feature type="compositionally biased region" description="Low complexity" evidence="2">
    <location>
        <begin position="228"/>
        <end position="249"/>
    </location>
</feature>
<dbReference type="WBParaSite" id="maker-uti_cns_0002263-snap-gene-0.3-mRNA-1">
    <property type="protein sequence ID" value="maker-uti_cns_0002263-snap-gene-0.3-mRNA-1"/>
    <property type="gene ID" value="maker-uti_cns_0002263-snap-gene-0.3"/>
</dbReference>
<evidence type="ECO:0000256" key="2">
    <source>
        <dbReference type="SAM" id="MobiDB-lite"/>
    </source>
</evidence>
<evidence type="ECO:0000313" key="4">
    <source>
        <dbReference type="Proteomes" id="UP000095280"/>
    </source>
</evidence>
<feature type="compositionally biased region" description="Polar residues" evidence="2">
    <location>
        <begin position="250"/>
        <end position="267"/>
    </location>
</feature>
<dbReference type="Gene3D" id="2.60.120.590">
    <property type="entry name" value="Alpha-ketoglutarate-dependent dioxygenase AlkB-like"/>
    <property type="match status" value="1"/>
</dbReference>
<dbReference type="GO" id="GO:0051213">
    <property type="term" value="F:dioxygenase activity"/>
    <property type="evidence" value="ECO:0007669"/>
    <property type="project" value="InterPro"/>
</dbReference>
<sequence length="861" mass="93944">YHPSALKNCDNQILKILVDEIQAKAFHHHTNGRPEARKIVWFGPEYTYGGTKISANDNWHPLVTSLATWLRVEYQLPVFNSCLINFYKDGSINIPWHSDDEVELGPNPTIASISIGATRDFHMRPKGSTNIAWSQRLASGSLLVMSGATQSHLQHAVLKDPKVKELRVNLTFRLTHDARIPEELPVSDQANPCIQPVDNSITCDLDDEDSVRRRAELEAENLRRIRSRSNSSTGRKPSSQQPTTQISQQNNMQIAHEQQSTISKHNLQQQASMQMQPQQPPSDNSQQTLIHLTPPTTTQQQQQTETKTTCNSQPSQTSQNNQLNQPKTQSQTSQLSSNLTSQPNTASSNYQLRTNDNSKPKNSAPVIFEIEHEGKDPIKFEWFLKNNFPEIRIKSVKDLYHSSGYIVTREHPKDYNKLLTAPLKTNKINEFEITRRMAAKRPVKQGDDQVYCFIVKHVPIAVDAKELAKHLVESEQQIPIDGAVRIIYKATGEHFSADCPKDRKFECANCGGEHPQFSFKCQKIKEANEIATRKAHEKIRAQREEAKQKQNQNIFGSRSLGEAFGVPGPLSYADAMRPMRTGLIKPILGPIAYSNRAAAAAAAAAASAASDAPPAEAPANRTALTNPAAIQISANPPTLPAVASDSVAAPNLGVENANDTRKSIAIRAHRLATERERERVHSLRQQYDYDCYQQNLPEAFPRPQQFSYSAAASRSAVTSQLPPMYNACPAGPPAAVSAMASAAVDPATEPASHPAAVQAMASVEVVPVLAPAVAQATAPAAVASGAGSASTVNQTEPVTYGPKANILRLAMRALSSILEMGSGLLCDAQIAGELAVHVVIEVLGSLSELQGQGADGGAAAW</sequence>
<dbReference type="PROSITE" id="PS51471">
    <property type="entry name" value="FE2OG_OXY"/>
    <property type="match status" value="1"/>
</dbReference>
<name>A0A1I8GKP7_9PLAT</name>
<protein>
    <submittedName>
        <fullName evidence="5">Fe2OG dioxygenase domain-containing protein</fullName>
    </submittedName>
</protein>
<organism evidence="4 5">
    <name type="scientific">Macrostomum lignano</name>
    <dbReference type="NCBI Taxonomy" id="282301"/>
    <lineage>
        <taxon>Eukaryota</taxon>
        <taxon>Metazoa</taxon>
        <taxon>Spiralia</taxon>
        <taxon>Lophotrochozoa</taxon>
        <taxon>Platyhelminthes</taxon>
        <taxon>Rhabditophora</taxon>
        <taxon>Macrostomorpha</taxon>
        <taxon>Macrostomida</taxon>
        <taxon>Macrostomidae</taxon>
        <taxon>Macrostomum</taxon>
    </lineage>
</organism>
<reference evidence="5" key="1">
    <citation type="submission" date="2016-11" db="UniProtKB">
        <authorList>
            <consortium name="WormBaseParasite"/>
        </authorList>
    </citation>
    <scope>IDENTIFICATION</scope>
</reference>
<feature type="domain" description="Fe2OG dioxygenase" evidence="3">
    <location>
        <begin position="78"/>
        <end position="176"/>
    </location>
</feature>
<accession>A0A1I8GKP7</accession>
<dbReference type="PANTHER" id="PTHR31212">
    <property type="entry name" value="ALPHA-KETOGLUTARATE-DEPENDENT DIOXYGENASE ALKB HOMOLOG 3"/>
    <property type="match status" value="1"/>
</dbReference>
<feature type="compositionally biased region" description="Basic and acidic residues" evidence="2">
    <location>
        <begin position="535"/>
        <end position="548"/>
    </location>
</feature>
<dbReference type="Proteomes" id="UP000095280">
    <property type="component" value="Unplaced"/>
</dbReference>
<dbReference type="AlphaFoldDB" id="A0A1I8GKP7"/>
<dbReference type="InterPro" id="IPR027450">
    <property type="entry name" value="AlkB-like"/>
</dbReference>
<evidence type="ECO:0000256" key="1">
    <source>
        <dbReference type="ARBA" id="ARBA00001954"/>
    </source>
</evidence>
<comment type="cofactor">
    <cofactor evidence="1">
        <name>Fe(2+)</name>
        <dbReference type="ChEBI" id="CHEBI:29033"/>
    </cofactor>
</comment>
<dbReference type="GO" id="GO:0006307">
    <property type="term" value="P:DNA alkylation repair"/>
    <property type="evidence" value="ECO:0007669"/>
    <property type="project" value="InterPro"/>
</dbReference>
<feature type="compositionally biased region" description="Polar residues" evidence="2">
    <location>
        <begin position="345"/>
        <end position="361"/>
    </location>
</feature>
<dbReference type="InterPro" id="IPR032854">
    <property type="entry name" value="ALKBH3"/>
</dbReference>
<evidence type="ECO:0000259" key="3">
    <source>
        <dbReference type="PROSITE" id="PS51471"/>
    </source>
</evidence>
<feature type="compositionally biased region" description="Polar residues" evidence="2">
    <location>
        <begin position="188"/>
        <end position="202"/>
    </location>
</feature>
<dbReference type="SUPFAM" id="SSF51197">
    <property type="entry name" value="Clavaminate synthase-like"/>
    <property type="match status" value="1"/>
</dbReference>
<feature type="region of interest" description="Disordered" evidence="2">
    <location>
        <begin position="220"/>
        <end position="362"/>
    </location>
</feature>